<gene>
    <name evidence="1" type="ORF">Acy02nite_55720</name>
</gene>
<dbReference type="EMBL" id="BOMH01000041">
    <property type="protein sequence ID" value="GID67691.1"/>
    <property type="molecule type" value="Genomic_DNA"/>
</dbReference>
<protein>
    <submittedName>
        <fullName evidence="1">Uncharacterized protein</fullName>
    </submittedName>
</protein>
<name>A0A919IN14_9ACTN</name>
<evidence type="ECO:0000313" key="2">
    <source>
        <dbReference type="Proteomes" id="UP000619479"/>
    </source>
</evidence>
<dbReference type="RefSeq" id="WP_203745700.1">
    <property type="nucleotide sequence ID" value="NZ_BAAAUC010000045.1"/>
</dbReference>
<evidence type="ECO:0000313" key="1">
    <source>
        <dbReference type="EMBL" id="GID67691.1"/>
    </source>
</evidence>
<organism evidence="1 2">
    <name type="scientific">Actinoplanes cyaneus</name>
    <dbReference type="NCBI Taxonomy" id="52696"/>
    <lineage>
        <taxon>Bacteria</taxon>
        <taxon>Bacillati</taxon>
        <taxon>Actinomycetota</taxon>
        <taxon>Actinomycetes</taxon>
        <taxon>Micromonosporales</taxon>
        <taxon>Micromonosporaceae</taxon>
        <taxon>Actinoplanes</taxon>
    </lineage>
</organism>
<reference evidence="1" key="1">
    <citation type="submission" date="2021-01" db="EMBL/GenBank/DDBJ databases">
        <title>Whole genome shotgun sequence of Actinoplanes cyaneus NBRC 14990.</title>
        <authorList>
            <person name="Komaki H."/>
            <person name="Tamura T."/>
        </authorList>
    </citation>
    <scope>NUCLEOTIDE SEQUENCE</scope>
    <source>
        <strain evidence="1">NBRC 14990</strain>
    </source>
</reference>
<dbReference type="Proteomes" id="UP000619479">
    <property type="component" value="Unassembled WGS sequence"/>
</dbReference>
<accession>A0A919IN14</accession>
<comment type="caution">
    <text evidence="1">The sequence shown here is derived from an EMBL/GenBank/DDBJ whole genome shotgun (WGS) entry which is preliminary data.</text>
</comment>
<dbReference type="AlphaFoldDB" id="A0A919IN14"/>
<keyword evidence="2" id="KW-1185">Reference proteome</keyword>
<proteinExistence type="predicted"/>
<sequence length="79" mass="8387">MRLFRGARHEPDLAADGQSGLHRALTRRYDALDLGRGPSAIEGPFSSLARLRRSDMTVPALVLTALGLAASGTDLARTA</sequence>